<dbReference type="InterPro" id="IPR011051">
    <property type="entry name" value="RmlC_Cupin_sf"/>
</dbReference>
<dbReference type="GeneID" id="86979188"/>
<gene>
    <name evidence="2" type="ORF">C7A10_22995</name>
    <name evidence="1" type="ORF">PFLmoz3_06181</name>
</gene>
<dbReference type="InterPro" id="IPR014710">
    <property type="entry name" value="RmlC-like_jellyroll"/>
</dbReference>
<evidence type="ECO:0000313" key="1">
    <source>
        <dbReference type="EMBL" id="KWV73118.1"/>
    </source>
</evidence>
<protein>
    <submittedName>
        <fullName evidence="1">ChrR Cupin-like domain protein</fullName>
    </submittedName>
    <submittedName>
        <fullName evidence="2">DUF4437 domain-containing protein</fullName>
    </submittedName>
</protein>
<dbReference type="Pfam" id="PF14499">
    <property type="entry name" value="DUF4437"/>
    <property type="match status" value="1"/>
</dbReference>
<evidence type="ECO:0000313" key="4">
    <source>
        <dbReference type="Proteomes" id="UP000239731"/>
    </source>
</evidence>
<organism evidence="1 3">
    <name type="scientific">Pseudomonas fluorescens</name>
    <dbReference type="NCBI Taxonomy" id="294"/>
    <lineage>
        <taxon>Bacteria</taxon>
        <taxon>Pseudomonadati</taxon>
        <taxon>Pseudomonadota</taxon>
        <taxon>Gammaproteobacteria</taxon>
        <taxon>Pseudomonadales</taxon>
        <taxon>Pseudomonadaceae</taxon>
        <taxon>Pseudomonas</taxon>
    </lineage>
</organism>
<dbReference type="Proteomes" id="UP000239731">
    <property type="component" value="Unassembled WGS sequence"/>
</dbReference>
<evidence type="ECO:0000313" key="3">
    <source>
        <dbReference type="Proteomes" id="UP000061348"/>
    </source>
</evidence>
<dbReference type="AlphaFoldDB" id="A0A109KPP6"/>
<dbReference type="PATRIC" id="fig|294.192.peg.910"/>
<accession>A0A109KPP6</accession>
<name>A0A109KPP6_PSEFL</name>
<reference evidence="2 4" key="2">
    <citation type="submission" date="2018-03" db="EMBL/GenBank/DDBJ databases">
        <title>Blue discolouration in mozzarella cheese caused by Pseudomonas fluorescens.</title>
        <authorList>
            <person name="Chiesa F."/>
            <person name="Dalmasso A."/>
            <person name="Lomonaco S."/>
        </authorList>
    </citation>
    <scope>NUCLEOTIDE SEQUENCE [LARGE SCALE GENOMIC DNA]</scope>
    <source>
        <strain evidence="2 4">11293</strain>
    </source>
</reference>
<sequence>MNFEVIEADQAQWFEVTSERGITLTVFKDTLDPVTKTGVRTRLVRFHPGGGTREIYTHDYHEEVYLIEGDQTEQASEGRPEKTYRDGSYFFRAAHTEHGPFNSKDGCLLFEVHYY</sequence>
<dbReference type="InterPro" id="IPR028013">
    <property type="entry name" value="DUF4437"/>
</dbReference>
<dbReference type="EMBL" id="LCYA01000287">
    <property type="protein sequence ID" value="KWV73118.1"/>
    <property type="molecule type" value="Genomic_DNA"/>
</dbReference>
<dbReference type="SUPFAM" id="SSF51182">
    <property type="entry name" value="RmlC-like cupins"/>
    <property type="match status" value="1"/>
</dbReference>
<evidence type="ECO:0000313" key="2">
    <source>
        <dbReference type="EMBL" id="PRW87820.1"/>
    </source>
</evidence>
<reference evidence="1 3" key="1">
    <citation type="submission" date="2015-05" db="EMBL/GenBank/DDBJ databases">
        <title>A genomic and transcriptomic approach to investigate the blue pigment phenotype in Pseudomonas fluorescens.</title>
        <authorList>
            <person name="Andreani N.A."/>
            <person name="Cardazzo B."/>
        </authorList>
    </citation>
    <scope>NUCLEOTIDE SEQUENCE [LARGE SCALE GENOMIC DNA]</scope>
    <source>
        <strain evidence="1 3">Ps_22</strain>
    </source>
</reference>
<dbReference type="Gene3D" id="2.60.120.10">
    <property type="entry name" value="Jelly Rolls"/>
    <property type="match status" value="1"/>
</dbReference>
<comment type="caution">
    <text evidence="1">The sequence shown here is derived from an EMBL/GenBank/DDBJ whole genome shotgun (WGS) entry which is preliminary data.</text>
</comment>
<proteinExistence type="predicted"/>
<dbReference type="RefSeq" id="WP_034128561.1">
    <property type="nucleotide sequence ID" value="NZ_JAEACS010000012.1"/>
</dbReference>
<dbReference type="Proteomes" id="UP000061348">
    <property type="component" value="Unassembled WGS sequence"/>
</dbReference>
<dbReference type="EMBL" id="PVUH01000017">
    <property type="protein sequence ID" value="PRW87820.1"/>
    <property type="molecule type" value="Genomic_DNA"/>
</dbReference>